<dbReference type="InterPro" id="IPR005693">
    <property type="entry name" value="Mce"/>
</dbReference>
<dbReference type="OrthoDB" id="4516955at2"/>
<dbReference type="Proteomes" id="UP000198852">
    <property type="component" value="Unassembled WGS sequence"/>
</dbReference>
<dbReference type="GO" id="GO:0005576">
    <property type="term" value="C:extracellular region"/>
    <property type="evidence" value="ECO:0007669"/>
    <property type="project" value="TreeGrafter"/>
</dbReference>
<keyword evidence="4" id="KW-1185">Reference proteome</keyword>
<dbReference type="Pfam" id="PF02470">
    <property type="entry name" value="MlaD"/>
    <property type="match status" value="1"/>
</dbReference>
<dbReference type="InterPro" id="IPR003399">
    <property type="entry name" value="Mce/MlaD"/>
</dbReference>
<dbReference type="InterPro" id="IPR024516">
    <property type="entry name" value="Mce_C"/>
</dbReference>
<protein>
    <submittedName>
        <fullName evidence="3">Virulence factor Mce family protein</fullName>
    </submittedName>
</protein>
<dbReference type="RefSeq" id="WP_093415845.1">
    <property type="nucleotide sequence ID" value="NZ_FOZX01000003.1"/>
</dbReference>
<dbReference type="Pfam" id="PF11887">
    <property type="entry name" value="Mce4_CUP1"/>
    <property type="match status" value="1"/>
</dbReference>
<evidence type="ECO:0000313" key="4">
    <source>
        <dbReference type="Proteomes" id="UP000198852"/>
    </source>
</evidence>
<reference evidence="4" key="1">
    <citation type="submission" date="2016-10" db="EMBL/GenBank/DDBJ databases">
        <authorList>
            <person name="Varghese N."/>
            <person name="Submissions S."/>
        </authorList>
    </citation>
    <scope>NUCLEOTIDE SEQUENCE [LARGE SCALE GENOMIC DNA]</scope>
    <source>
        <strain evidence="4">DSM 44771</strain>
    </source>
</reference>
<dbReference type="AlphaFoldDB" id="A0A1I6REN2"/>
<evidence type="ECO:0000313" key="3">
    <source>
        <dbReference type="EMBL" id="SFS63189.1"/>
    </source>
</evidence>
<dbReference type="EMBL" id="FOZX01000003">
    <property type="protein sequence ID" value="SFS63189.1"/>
    <property type="molecule type" value="Genomic_DNA"/>
</dbReference>
<organism evidence="3 4">
    <name type="scientific">Saccharopolyspora flava</name>
    <dbReference type="NCBI Taxonomy" id="95161"/>
    <lineage>
        <taxon>Bacteria</taxon>
        <taxon>Bacillati</taxon>
        <taxon>Actinomycetota</taxon>
        <taxon>Actinomycetes</taxon>
        <taxon>Pseudonocardiales</taxon>
        <taxon>Pseudonocardiaceae</taxon>
        <taxon>Saccharopolyspora</taxon>
    </lineage>
</organism>
<evidence type="ECO:0000259" key="1">
    <source>
        <dbReference type="Pfam" id="PF02470"/>
    </source>
</evidence>
<feature type="domain" description="Mce/MlaD" evidence="1">
    <location>
        <begin position="30"/>
        <end position="104"/>
    </location>
</feature>
<dbReference type="NCBIfam" id="TIGR00996">
    <property type="entry name" value="Mtu_fam_mce"/>
    <property type="match status" value="1"/>
</dbReference>
<feature type="domain" description="Mammalian cell entry C-terminal" evidence="2">
    <location>
        <begin position="110"/>
        <end position="287"/>
    </location>
</feature>
<proteinExistence type="predicted"/>
<gene>
    <name evidence="3" type="ORF">SAMN05660874_02144</name>
</gene>
<dbReference type="PANTHER" id="PTHR33371">
    <property type="entry name" value="INTERMEMBRANE PHOSPHOLIPID TRANSPORT SYSTEM BINDING PROTEIN MLAD-RELATED"/>
    <property type="match status" value="1"/>
</dbReference>
<dbReference type="InterPro" id="IPR052336">
    <property type="entry name" value="MlaD_Phospholipid_Transporter"/>
</dbReference>
<dbReference type="STRING" id="95161.SAMN05660874_02144"/>
<dbReference type="PANTHER" id="PTHR33371:SF4">
    <property type="entry name" value="INTERMEMBRANE PHOSPHOLIPID TRANSPORT SYSTEM BINDING PROTEIN MLAD"/>
    <property type="match status" value="1"/>
</dbReference>
<sequence length="401" mass="42520">MSRIARMIAVLCALALVTAGALWWTLSSSGTTITAYFDKAVGLYAGSSVRVLGVKVGQIDTVTPEGPVVRVDMHVDGGVRIPADANAVVVAPSLVSDRYVQLTPAYTRGEVMASGAVLDRERTATPAELDELYKSVNALSTALGPDGANRDGALNDVLNTTAATLDGNGQDLNTTIKRLGELSATLSENQDDLFATVDNLNRFTATLAQSDQQIRELYGRMADTTGYLASEREQLGTSLHSLALALDDVQRFVHDNRDHMSSNIRNLTGVTQALVDQRQALAEVLDLMPLASTNFINAYDSASGTVASRWNPQELAQPPILMVCRLIANVSPLPEPIPQSLRDTCEKLNPVVQGVAPLPSVGDLLGKIQTGAGDVTDQIGKGPNPVPLPLVDAMRRGAGTP</sequence>
<name>A0A1I6REN2_9PSEU</name>
<accession>A0A1I6REN2</accession>
<evidence type="ECO:0000259" key="2">
    <source>
        <dbReference type="Pfam" id="PF11887"/>
    </source>
</evidence>